<protein>
    <recommendedName>
        <fullName evidence="2">Peptidase S74 domain-containing protein</fullName>
    </recommendedName>
</protein>
<evidence type="ECO:0000313" key="4">
    <source>
        <dbReference type="Proteomes" id="UP000249099"/>
    </source>
</evidence>
<accession>A0A328KH73</accession>
<dbReference type="AlphaFoldDB" id="A0A328KH73"/>
<dbReference type="PROSITE" id="PS51688">
    <property type="entry name" value="ICA"/>
    <property type="match status" value="1"/>
</dbReference>
<feature type="coiled-coil region" evidence="1">
    <location>
        <begin position="655"/>
        <end position="686"/>
    </location>
</feature>
<sequence>MVEITGLRGTGRREAFTFTPSREDELIRIYKIDGCIGDTELRNIQIESGNRATDYVTPTATETEIKGLLGDVRKLNIKLDDPNSDLWGRIEANNKGLLTQYHEGELSSSLGISPHQHIQRFEDKISGDYATFEARLTGMQTTIRNGADEYTDTELAKLRQTEIKNLDGRVSTATQTLDQHGNRLEDAEGNIASHNTTLKSHGTLLSSVDGRLTSQQQTLDGFSQTVTDLQGSITKNTQLIDGFDRLVQGVDGRVTRISETINGVSQTVRNNKQNTESRISQLSSLIDSKVSSSDFSTLIRQNDRTIWTAIKDEASKEVISSINLSPSGTRISGRKVQITGQTLIDDAVIKSGHIQSLDADKITTGTLNAAHVRVINLDANNITGNKTRFVQSTWNNINDRVQITSAGIEMINSGAWRKTIYTATGLEMFRGRGAGDNAGVIGYFKGSDEYANDDEYYMEGFGDHHTIGIGAYGQIALGTSDKPNIRKFNPHMVISYGFEGIQTNKIAALKTQAGFRLEAGSARGEWASILGGSLNGKNRLTFAQSIATLEANDKLDFYASAGARVMRLTYKSVDINGSIKYSSDARLKTNIKKSKQNSLSKILNIEYANFDWKDGSKNQFGFIAQQVQQSASDLITTDSEDYLRYDETRYVHTIGHALQQSHEQLLERIENLEEENELLKERLDEAV</sequence>
<evidence type="ECO:0000313" key="3">
    <source>
        <dbReference type="EMBL" id="RAN62248.1"/>
    </source>
</evidence>
<comment type="caution">
    <text evidence="3">The sequence shown here is derived from an EMBL/GenBank/DDBJ whole genome shotgun (WGS) entry which is preliminary data.</text>
</comment>
<dbReference type="Pfam" id="PF07902">
    <property type="entry name" value="Gp58"/>
    <property type="match status" value="1"/>
</dbReference>
<feature type="domain" description="Peptidase S74" evidence="2">
    <location>
        <begin position="583"/>
        <end position="676"/>
    </location>
</feature>
<evidence type="ECO:0000259" key="2">
    <source>
        <dbReference type="PROSITE" id="PS51688"/>
    </source>
</evidence>
<dbReference type="Proteomes" id="UP000249099">
    <property type="component" value="Unassembled WGS sequence"/>
</dbReference>
<dbReference type="Gene3D" id="1.20.5.340">
    <property type="match status" value="1"/>
</dbReference>
<dbReference type="InterPro" id="IPR012892">
    <property type="entry name" value="Gp58"/>
</dbReference>
<dbReference type="SUPFAM" id="SSF58100">
    <property type="entry name" value="Bacterial hemolysins"/>
    <property type="match status" value="1"/>
</dbReference>
<dbReference type="Pfam" id="PF13884">
    <property type="entry name" value="Peptidase_S74"/>
    <property type="match status" value="1"/>
</dbReference>
<dbReference type="InterPro" id="IPR030392">
    <property type="entry name" value="S74_ICA"/>
</dbReference>
<dbReference type="EMBL" id="NAQV01000026">
    <property type="protein sequence ID" value="RAN62248.1"/>
    <property type="molecule type" value="Genomic_DNA"/>
</dbReference>
<reference evidence="3 4" key="1">
    <citation type="submission" date="2017-03" db="EMBL/GenBank/DDBJ databases">
        <title>wgs assembly of Dolosigranulum pigrum KPL CDC strains.</title>
        <authorList>
            <person name="Brugger S.D."/>
            <person name="Pettigrew M."/>
            <person name="Kong Y."/>
            <person name="Lemon K.P."/>
        </authorList>
    </citation>
    <scope>NUCLEOTIDE SEQUENCE [LARGE SCALE GENOMIC DNA]</scope>
    <source>
        <strain evidence="3 4">KPL1931_CDC4294-98</strain>
    </source>
</reference>
<dbReference type="RefSeq" id="WP_112790471.1">
    <property type="nucleotide sequence ID" value="NZ_NAQV01000026.1"/>
</dbReference>
<organism evidence="3 4">
    <name type="scientific">Dolosigranulum pigrum</name>
    <dbReference type="NCBI Taxonomy" id="29394"/>
    <lineage>
        <taxon>Bacteria</taxon>
        <taxon>Bacillati</taxon>
        <taxon>Bacillota</taxon>
        <taxon>Bacilli</taxon>
        <taxon>Lactobacillales</taxon>
        <taxon>Carnobacteriaceae</taxon>
        <taxon>Dolosigranulum</taxon>
    </lineage>
</organism>
<evidence type="ECO:0000256" key="1">
    <source>
        <dbReference type="SAM" id="Coils"/>
    </source>
</evidence>
<keyword evidence="1" id="KW-0175">Coiled coil</keyword>
<gene>
    <name evidence="3" type="ORF">B8A44_08235</name>
</gene>
<proteinExistence type="predicted"/>
<name>A0A328KH73_9LACT</name>